<protein>
    <submittedName>
        <fullName evidence="1">Uncharacterized protein</fullName>
    </submittedName>
</protein>
<reference evidence="1" key="1">
    <citation type="submission" date="2024-02" db="EMBL/GenBank/DDBJ databases">
        <title>Metagenome Assembled Genome of Zalaria obscura JY119.</title>
        <authorList>
            <person name="Vighnesh L."/>
            <person name="Jagadeeshwari U."/>
            <person name="Venkata Ramana C."/>
            <person name="Sasikala C."/>
        </authorList>
    </citation>
    <scope>NUCLEOTIDE SEQUENCE</scope>
    <source>
        <strain evidence="1">JY119</strain>
    </source>
</reference>
<organism evidence="1 2">
    <name type="scientific">Zalaria obscura</name>
    <dbReference type="NCBI Taxonomy" id="2024903"/>
    <lineage>
        <taxon>Eukaryota</taxon>
        <taxon>Fungi</taxon>
        <taxon>Dikarya</taxon>
        <taxon>Ascomycota</taxon>
        <taxon>Pezizomycotina</taxon>
        <taxon>Dothideomycetes</taxon>
        <taxon>Dothideomycetidae</taxon>
        <taxon>Dothideales</taxon>
        <taxon>Zalariaceae</taxon>
        <taxon>Zalaria</taxon>
    </lineage>
</organism>
<dbReference type="Proteomes" id="UP001320706">
    <property type="component" value="Unassembled WGS sequence"/>
</dbReference>
<gene>
    <name evidence="1" type="ORF">M8818_007375</name>
</gene>
<proteinExistence type="predicted"/>
<sequence>MVHMRTDIGATNENFTASNDTYAQELETDVIIVGAGFGGVYLLHKLRDELGLKCKVYEAAGGLGGVWHWNCYPGARVDTPVPIYEYSIEKVWKDWTWTEKYPSWQELRRYFDHVEKVLDVKKDIAFNTRVVAAEFDMKTHRWVLKTEDGRIARAKYFINAIGFAAKRHFPDWKGLDTFKGEIHHSSFWPEAGVDVKGKRVAVIGTGSTGIQIAQETAKDADSVTVFQRTPNLCLPMEQRPLTKEEQEEAKARYPDLYRHRMTTFAGFLVDFVKRDTFDDSDEEREAFYQKLWDEGGFSYWLGTYQDMLFDQKANDQAYNFWLKKTQARISDPRKRAILAPEKAPHAWGTKRPSLEQDFYEQMDRPENDVVDVKATPIVEVKENGIVTSDGQLREFDVIALATGFDSVTGGMKNMGLKDIHGVELSEKWKMGTWSYLGMTCSGYPNMFFLYGPQGPTAFSNGPSCVEIQGDWIIDAVAKMRAENVDYLEATEQAEETWREQVKEISDKTLFPGTSSWYMGANVPGKPREQLCYAGGFPKYEKECRNALDGWKGFATAAPA</sequence>
<comment type="caution">
    <text evidence="1">The sequence shown here is derived from an EMBL/GenBank/DDBJ whole genome shotgun (WGS) entry which is preliminary data.</text>
</comment>
<evidence type="ECO:0000313" key="2">
    <source>
        <dbReference type="Proteomes" id="UP001320706"/>
    </source>
</evidence>
<dbReference type="EMBL" id="JAMKPW020000043">
    <property type="protein sequence ID" value="KAK8194187.1"/>
    <property type="molecule type" value="Genomic_DNA"/>
</dbReference>
<evidence type="ECO:0000313" key="1">
    <source>
        <dbReference type="EMBL" id="KAK8194187.1"/>
    </source>
</evidence>
<keyword evidence="2" id="KW-1185">Reference proteome</keyword>
<name>A0ACC3S3M8_9PEZI</name>
<accession>A0ACC3S3M8</accession>